<dbReference type="AlphaFoldDB" id="A0A1V6TYA7"/>
<feature type="transmembrane region" description="Helical" evidence="6">
    <location>
        <begin position="79"/>
        <end position="104"/>
    </location>
</feature>
<feature type="transmembrane region" description="Helical" evidence="6">
    <location>
        <begin position="333"/>
        <end position="355"/>
    </location>
</feature>
<keyword evidence="5 6" id="KW-0472">Membrane</keyword>
<feature type="transmembrane region" description="Helical" evidence="6">
    <location>
        <begin position="277"/>
        <end position="301"/>
    </location>
</feature>
<dbReference type="Proteomes" id="UP000191285">
    <property type="component" value="Unassembled WGS sequence"/>
</dbReference>
<feature type="transmembrane region" description="Helical" evidence="6">
    <location>
        <begin position="198"/>
        <end position="219"/>
    </location>
</feature>
<keyword evidence="8" id="KW-1185">Reference proteome</keyword>
<keyword evidence="4 6" id="KW-1133">Transmembrane helix</keyword>
<feature type="transmembrane region" description="Helical" evidence="6">
    <location>
        <begin position="44"/>
        <end position="67"/>
    </location>
</feature>
<evidence type="ECO:0000256" key="2">
    <source>
        <dbReference type="ARBA" id="ARBA00022448"/>
    </source>
</evidence>
<feature type="transmembrane region" description="Helical" evidence="6">
    <location>
        <begin position="473"/>
        <end position="493"/>
    </location>
</feature>
<evidence type="ECO:0000256" key="6">
    <source>
        <dbReference type="SAM" id="Phobius"/>
    </source>
</evidence>
<dbReference type="InterPro" id="IPR002293">
    <property type="entry name" value="AA/rel_permease1"/>
</dbReference>
<gene>
    <name evidence="7" type="ORF">PENSTE_c001G07085</name>
</gene>
<dbReference type="GO" id="GO:0022857">
    <property type="term" value="F:transmembrane transporter activity"/>
    <property type="evidence" value="ECO:0007669"/>
    <property type="project" value="InterPro"/>
</dbReference>
<keyword evidence="3 6" id="KW-0812">Transmembrane</keyword>
<accession>A0A1V6TYA7</accession>
<comment type="subcellular location">
    <subcellularLocation>
        <location evidence="1">Membrane</location>
        <topology evidence="1">Multi-pass membrane protein</topology>
    </subcellularLocation>
</comment>
<protein>
    <recommendedName>
        <fullName evidence="9">Amino acid permease/ SLC12A domain-containing protein</fullName>
    </recommendedName>
</protein>
<name>A0A1V6TYA7_9EURO</name>
<evidence type="ECO:0000256" key="3">
    <source>
        <dbReference type="ARBA" id="ARBA00022692"/>
    </source>
</evidence>
<evidence type="ECO:0000256" key="4">
    <source>
        <dbReference type="ARBA" id="ARBA00022989"/>
    </source>
</evidence>
<keyword evidence="2" id="KW-0813">Transport</keyword>
<evidence type="ECO:0000313" key="7">
    <source>
        <dbReference type="EMBL" id="OQE31318.1"/>
    </source>
</evidence>
<evidence type="ECO:0000313" key="8">
    <source>
        <dbReference type="Proteomes" id="UP000191285"/>
    </source>
</evidence>
<feature type="transmembrane region" description="Helical" evidence="6">
    <location>
        <begin position="376"/>
        <end position="398"/>
    </location>
</feature>
<reference evidence="8" key="1">
    <citation type="journal article" date="2017" name="Nat. Microbiol.">
        <title>Global analysis of biosynthetic gene clusters reveals vast potential of secondary metabolite production in Penicillium species.</title>
        <authorList>
            <person name="Nielsen J.C."/>
            <person name="Grijseels S."/>
            <person name="Prigent S."/>
            <person name="Ji B."/>
            <person name="Dainat J."/>
            <person name="Nielsen K.F."/>
            <person name="Frisvad J.C."/>
            <person name="Workman M."/>
            <person name="Nielsen J."/>
        </authorList>
    </citation>
    <scope>NUCLEOTIDE SEQUENCE [LARGE SCALE GENOMIC DNA]</scope>
    <source>
        <strain evidence="8">IBT 24891</strain>
    </source>
</reference>
<feature type="transmembrane region" description="Helical" evidence="6">
    <location>
        <begin position="404"/>
        <end position="426"/>
    </location>
</feature>
<dbReference type="EMBL" id="MLKD01000001">
    <property type="protein sequence ID" value="OQE31318.1"/>
    <property type="molecule type" value="Genomic_DNA"/>
</dbReference>
<feature type="transmembrane region" description="Helical" evidence="6">
    <location>
        <begin position="169"/>
        <end position="186"/>
    </location>
</feature>
<dbReference type="OrthoDB" id="2417308at2759"/>
<evidence type="ECO:0000256" key="5">
    <source>
        <dbReference type="ARBA" id="ARBA00023136"/>
    </source>
</evidence>
<feature type="transmembrane region" description="Helical" evidence="6">
    <location>
        <begin position="125"/>
        <end position="149"/>
    </location>
</feature>
<dbReference type="PIRSF" id="PIRSF006060">
    <property type="entry name" value="AA_transporter"/>
    <property type="match status" value="1"/>
</dbReference>
<comment type="caution">
    <text evidence="7">The sequence shown here is derived from an EMBL/GenBank/DDBJ whole genome shotgun (WGS) entry which is preliminary data.</text>
</comment>
<organism evidence="7 8">
    <name type="scientific">Penicillium steckii</name>
    <dbReference type="NCBI Taxonomy" id="303698"/>
    <lineage>
        <taxon>Eukaryota</taxon>
        <taxon>Fungi</taxon>
        <taxon>Dikarya</taxon>
        <taxon>Ascomycota</taxon>
        <taxon>Pezizomycotina</taxon>
        <taxon>Eurotiomycetes</taxon>
        <taxon>Eurotiomycetidae</taxon>
        <taxon>Eurotiales</taxon>
        <taxon>Aspergillaceae</taxon>
        <taxon>Penicillium</taxon>
    </lineage>
</organism>
<evidence type="ECO:0008006" key="9">
    <source>
        <dbReference type="Google" id="ProtNLM"/>
    </source>
</evidence>
<dbReference type="PANTHER" id="PTHR45649">
    <property type="entry name" value="AMINO-ACID PERMEASE BAT1"/>
    <property type="match status" value="1"/>
</dbReference>
<proteinExistence type="predicted"/>
<dbReference type="Pfam" id="PF13520">
    <property type="entry name" value="AA_permease_2"/>
    <property type="match status" value="1"/>
</dbReference>
<sequence>MDNSVRPTADGHTSDLEISYHDAPLGKEISGDSQFATEQLEKRYSLLSVVAFAFTTTNSWVAFASGLAVPLACGSGPGIIYGLIVGGIVMAIIGIGFAELASAFPSAGGQYHIVYMVFPRSVRRVASFFTGWVTIIYIMAALASCNFFVASSILDLVALWIDTYSVESWHTYLLHVALCLVAFLATSRFPRVIGQLGVAIFFLSLTGFVASMVTLLVVAKDKQPGDAVFRDYENVSGWSDGWAMIIGITSCLWAYSGVDGPTHLAEEVPNPSRNVPIAICLTIGMGIVTVLAWIISLMFVVKDIDAIIESTVPILEVYNQALGSKVATTIWSVYYMIMFYEIVLNLFIFGGRTIWSLSRDGGVPCSRYFSHLQWASPVRAIALMLLLEVIVGILYIVSSAAYSSFINLTLFALNITIALPQAALLFRGRGCLPERAFSLGKYGPMINLVATLFVIFFSITFCFPTFMPVTASSMNYLVVVMAVALIVPAALWFGGLNKRFTGPQEIVMRE</sequence>
<feature type="transmembrane region" description="Helical" evidence="6">
    <location>
        <begin position="446"/>
        <end position="467"/>
    </location>
</feature>
<dbReference type="PANTHER" id="PTHR45649:SF11">
    <property type="entry name" value="TRANSPORTER, PUTATIVE (EUROFUNG)-RELATED"/>
    <property type="match status" value="1"/>
</dbReference>
<dbReference type="GO" id="GO:0016020">
    <property type="term" value="C:membrane"/>
    <property type="evidence" value="ECO:0007669"/>
    <property type="project" value="UniProtKB-SubCell"/>
</dbReference>
<evidence type="ECO:0000256" key="1">
    <source>
        <dbReference type="ARBA" id="ARBA00004141"/>
    </source>
</evidence>
<dbReference type="Gene3D" id="1.20.1740.10">
    <property type="entry name" value="Amino acid/polyamine transporter I"/>
    <property type="match status" value="1"/>
</dbReference>